<evidence type="ECO:0000313" key="4">
    <source>
        <dbReference type="Proteomes" id="UP001154420"/>
    </source>
</evidence>
<dbReference type="InterPro" id="IPR029070">
    <property type="entry name" value="Chitinase_insertion_sf"/>
</dbReference>
<dbReference type="GO" id="GO:0008061">
    <property type="term" value="F:chitin binding"/>
    <property type="evidence" value="ECO:0007669"/>
    <property type="project" value="InterPro"/>
</dbReference>
<dbReference type="Gene3D" id="3.20.20.80">
    <property type="entry name" value="Glycosidases"/>
    <property type="match status" value="1"/>
</dbReference>
<dbReference type="RefSeq" id="WP_160560761.1">
    <property type="nucleotide sequence ID" value="NZ_QZDT01000023.1"/>
</dbReference>
<dbReference type="PANTHER" id="PTHR46066:SF2">
    <property type="entry name" value="CHITINASE DOMAIN-CONTAINING PROTEIN 1"/>
    <property type="match status" value="1"/>
</dbReference>
<name>A0A9X5GS07_9FIRM</name>
<dbReference type="GO" id="GO:0005975">
    <property type="term" value="P:carbohydrate metabolic process"/>
    <property type="evidence" value="ECO:0007669"/>
    <property type="project" value="InterPro"/>
</dbReference>
<evidence type="ECO:0000313" key="3">
    <source>
        <dbReference type="EMBL" id="NBJ93698.1"/>
    </source>
</evidence>
<accession>A0A9X5GS07</accession>
<dbReference type="AlphaFoldDB" id="A0A9X5GS07"/>
<protein>
    <submittedName>
        <fullName evidence="3">Chitinase</fullName>
    </submittedName>
</protein>
<comment type="caution">
    <text evidence="3">The sequence shown here is derived from an EMBL/GenBank/DDBJ whole genome shotgun (WGS) entry which is preliminary data.</text>
</comment>
<dbReference type="InterPro" id="IPR017853">
    <property type="entry name" value="GH"/>
</dbReference>
<gene>
    <name evidence="3" type="ORF">D5281_14130</name>
</gene>
<dbReference type="InterPro" id="IPR011583">
    <property type="entry name" value="Chitinase_II/V-like_cat"/>
</dbReference>
<dbReference type="Gene3D" id="3.10.50.10">
    <property type="match status" value="1"/>
</dbReference>
<sequence length="565" mass="63828">MKKKIVPVLIAIVLIIVIAGISIGAMLLEKYSYTKERADLNVYFDMGGDTDVAIVLQDEIIEERAALFDGVYYLDLNTIHTYFNDRFYEDKGEGILLYTVPDAIIRTAIGSNEVTDQNGAETLPYVPARYEGETLYVALDYVKRYTNFSYEGFAEPNRLQIYTVWEEKQVADVKKDTAVRVLGGVKSEILADAQKGDTLIILEQMETWSKVKTRDAIIGYVENKRLEEPRSETPLAVTDYVEPEYTSITRDYKINLGWHVIGGVEGNDTLDEMTADTKGLNVISPTWFMLSDSEGNFTSFASQAYVDKAHNKGLEVWGLVENIAYRDSIDMYALLSSTTKRAKLIDGLMDMVFTYGLDGINVDFEQISTDCGEHYIQFIRELSIPCRANGIVLSVDNYVPRGYNDHYDRQEQGVVADYVIIMGYDEHYAGSPEAGSVASIDFVEEGIAKTVEQVPSNKVINAIPFYTRIWETKDGSLSSQAVGMDMAEEYVRAHNIQTEWNEETCQNYGEYTEGGSLYQVWLEDERSIEVKLNIMDNYNIGGVASWRLGYEKAEIWDVIGAYLSR</sequence>
<dbReference type="OrthoDB" id="9775889at2"/>
<dbReference type="Pfam" id="PF00704">
    <property type="entry name" value="Glyco_hydro_18"/>
    <property type="match status" value="1"/>
</dbReference>
<evidence type="ECO:0000259" key="2">
    <source>
        <dbReference type="PROSITE" id="PS51910"/>
    </source>
</evidence>
<proteinExistence type="predicted"/>
<keyword evidence="1" id="KW-0812">Transmembrane</keyword>
<reference evidence="3" key="1">
    <citation type="submission" date="2018-09" db="EMBL/GenBank/DDBJ databases">
        <title>Murine metabolic-syndrome-specific gut microbial biobank.</title>
        <authorList>
            <person name="Liu C."/>
        </authorList>
    </citation>
    <scope>NUCLEOTIDE SEQUENCE</scope>
    <source>
        <strain evidence="3">D42-62</strain>
    </source>
</reference>
<feature type="domain" description="GH18" evidence="2">
    <location>
        <begin position="252"/>
        <end position="565"/>
    </location>
</feature>
<dbReference type="Gene3D" id="2.30.30.40">
    <property type="entry name" value="SH3 Domains"/>
    <property type="match status" value="1"/>
</dbReference>
<dbReference type="Proteomes" id="UP001154420">
    <property type="component" value="Unassembled WGS sequence"/>
</dbReference>
<keyword evidence="1" id="KW-0472">Membrane</keyword>
<feature type="transmembrane region" description="Helical" evidence="1">
    <location>
        <begin position="6"/>
        <end position="28"/>
    </location>
</feature>
<keyword evidence="4" id="KW-1185">Reference proteome</keyword>
<keyword evidence="1" id="KW-1133">Transmembrane helix</keyword>
<dbReference type="PROSITE" id="PS51910">
    <property type="entry name" value="GH18_2"/>
    <property type="match status" value="1"/>
</dbReference>
<dbReference type="PANTHER" id="PTHR46066">
    <property type="entry name" value="CHITINASE DOMAIN-CONTAINING PROTEIN 1 FAMILY MEMBER"/>
    <property type="match status" value="1"/>
</dbReference>
<dbReference type="SMART" id="SM00636">
    <property type="entry name" value="Glyco_18"/>
    <property type="match status" value="1"/>
</dbReference>
<organism evidence="3 4">
    <name type="scientific">Parablautia muri</name>
    <dbReference type="NCBI Taxonomy" id="2320879"/>
    <lineage>
        <taxon>Bacteria</taxon>
        <taxon>Bacillati</taxon>
        <taxon>Bacillota</taxon>
        <taxon>Clostridia</taxon>
        <taxon>Lachnospirales</taxon>
        <taxon>Lachnospiraceae</taxon>
        <taxon>Parablautia</taxon>
    </lineage>
</organism>
<evidence type="ECO:0000256" key="1">
    <source>
        <dbReference type="SAM" id="Phobius"/>
    </source>
</evidence>
<dbReference type="EMBL" id="QZDT01000023">
    <property type="protein sequence ID" value="NBJ93698.1"/>
    <property type="molecule type" value="Genomic_DNA"/>
</dbReference>
<dbReference type="SUPFAM" id="SSF51445">
    <property type="entry name" value="(Trans)glycosidases"/>
    <property type="match status" value="1"/>
</dbReference>
<dbReference type="InterPro" id="IPR001223">
    <property type="entry name" value="Glyco_hydro18_cat"/>
</dbReference>